<evidence type="ECO:0000256" key="1">
    <source>
        <dbReference type="SAM" id="Phobius"/>
    </source>
</evidence>
<evidence type="ECO:0000313" key="3">
    <source>
        <dbReference type="Proteomes" id="UP000581688"/>
    </source>
</evidence>
<dbReference type="AlphaFoldDB" id="A0A841Q3G6"/>
<dbReference type="Proteomes" id="UP000581688">
    <property type="component" value="Unassembled WGS sequence"/>
</dbReference>
<evidence type="ECO:0000313" key="2">
    <source>
        <dbReference type="EMBL" id="MBB6452939.1"/>
    </source>
</evidence>
<protein>
    <recommendedName>
        <fullName evidence="4">Phenylalanyl-tRNA synthetase subunit beta</fullName>
    </recommendedName>
</protein>
<dbReference type="EMBL" id="JACHGH010000003">
    <property type="protein sequence ID" value="MBB6452939.1"/>
    <property type="molecule type" value="Genomic_DNA"/>
</dbReference>
<comment type="caution">
    <text evidence="2">The sequence shown here is derived from an EMBL/GenBank/DDBJ whole genome shotgun (WGS) entry which is preliminary data.</text>
</comment>
<gene>
    <name evidence="2" type="ORF">HNQ94_001385</name>
</gene>
<proteinExistence type="predicted"/>
<keyword evidence="1" id="KW-1133">Transmembrane helix</keyword>
<keyword evidence="3" id="KW-1185">Reference proteome</keyword>
<feature type="transmembrane region" description="Helical" evidence="1">
    <location>
        <begin position="7"/>
        <end position="25"/>
    </location>
</feature>
<reference evidence="2 3" key="1">
    <citation type="submission" date="2020-08" db="EMBL/GenBank/DDBJ databases">
        <title>Genomic Encyclopedia of Type Strains, Phase IV (KMG-IV): sequencing the most valuable type-strain genomes for metagenomic binning, comparative biology and taxonomic classification.</title>
        <authorList>
            <person name="Goeker M."/>
        </authorList>
    </citation>
    <scope>NUCLEOTIDE SEQUENCE [LARGE SCALE GENOMIC DNA]</scope>
    <source>
        <strain evidence="2 3">DSM 19612</strain>
    </source>
</reference>
<name>A0A841Q3G6_9BACI</name>
<keyword evidence="1" id="KW-0472">Membrane</keyword>
<dbReference type="RefSeq" id="WP_174495476.1">
    <property type="nucleotide sequence ID" value="NZ_CADDWK010000003.1"/>
</dbReference>
<accession>A0A841Q3G6</accession>
<keyword evidence="1" id="KW-0812">Transmembrane</keyword>
<organism evidence="2 3">
    <name type="scientific">Salirhabdus euzebyi</name>
    <dbReference type="NCBI Taxonomy" id="394506"/>
    <lineage>
        <taxon>Bacteria</taxon>
        <taxon>Bacillati</taxon>
        <taxon>Bacillota</taxon>
        <taxon>Bacilli</taxon>
        <taxon>Bacillales</taxon>
        <taxon>Bacillaceae</taxon>
        <taxon>Salirhabdus</taxon>
    </lineage>
</organism>
<sequence>MRLIKRLIIFVVLVGAIGYGIFYFGTKAAAEKVMDYVVADLEASPELAELKTMINNSPELKSFVEEGANIDESILPFSTKEDATKALLTKFGVNEVMEMGTAVKDGLTNEEKLALLKQVEAKLSEEEMLALKVIAYKELNK</sequence>
<evidence type="ECO:0008006" key="4">
    <source>
        <dbReference type="Google" id="ProtNLM"/>
    </source>
</evidence>